<organism evidence="10 11">
    <name type="scientific">Clostridium scatologenes</name>
    <dbReference type="NCBI Taxonomy" id="1548"/>
    <lineage>
        <taxon>Bacteria</taxon>
        <taxon>Bacillati</taxon>
        <taxon>Bacillota</taxon>
        <taxon>Clostridia</taxon>
        <taxon>Eubacteriales</taxon>
        <taxon>Clostridiaceae</taxon>
        <taxon>Clostridium</taxon>
    </lineage>
</organism>
<evidence type="ECO:0000256" key="6">
    <source>
        <dbReference type="ARBA" id="ARBA00022777"/>
    </source>
</evidence>
<dbReference type="SUPFAM" id="SSF88697">
    <property type="entry name" value="PUA domain-like"/>
    <property type="match status" value="1"/>
</dbReference>
<dbReference type="Gene3D" id="2.30.130.10">
    <property type="entry name" value="PUA domain"/>
    <property type="match status" value="1"/>
</dbReference>
<evidence type="ECO:0000256" key="1">
    <source>
        <dbReference type="ARBA" id="ARBA00022490"/>
    </source>
</evidence>
<proteinExistence type="inferred from homology"/>
<dbReference type="PANTHER" id="PTHR43654">
    <property type="entry name" value="GLUTAMATE 5-KINASE"/>
    <property type="match status" value="1"/>
</dbReference>
<comment type="pathway">
    <text evidence="8">Amino-acid biosynthesis; L-proline biosynthesis; L-glutamate 5-semialdehyde from L-glutamate: step 1/2.</text>
</comment>
<keyword evidence="7 8" id="KW-0067">ATP-binding</keyword>
<dbReference type="GO" id="GO:0004349">
    <property type="term" value="F:glutamate 5-kinase activity"/>
    <property type="evidence" value="ECO:0007669"/>
    <property type="project" value="UniProtKB-UniRule"/>
</dbReference>
<dbReference type="InterPro" id="IPR002478">
    <property type="entry name" value="PUA"/>
</dbReference>
<dbReference type="EMBL" id="CP009933">
    <property type="protein sequence ID" value="AKA68300.1"/>
    <property type="molecule type" value="Genomic_DNA"/>
</dbReference>
<dbReference type="AlphaFoldDB" id="A0A0E3M5E0"/>
<dbReference type="UniPathway" id="UPA00098">
    <property type="reaction ID" value="UER00359"/>
</dbReference>
<dbReference type="HOGENOM" id="CLU_025400_2_0_9"/>
<dbReference type="GO" id="GO:0055129">
    <property type="term" value="P:L-proline biosynthetic process"/>
    <property type="evidence" value="ECO:0007669"/>
    <property type="project" value="UniProtKB-UniRule"/>
</dbReference>
<comment type="similarity">
    <text evidence="8">Belongs to the glutamate 5-kinase family.</text>
</comment>
<dbReference type="NCBIfam" id="TIGR01027">
    <property type="entry name" value="proB"/>
    <property type="match status" value="1"/>
</dbReference>
<feature type="binding site" evidence="8">
    <location>
        <position position="17"/>
    </location>
    <ligand>
        <name>ATP</name>
        <dbReference type="ChEBI" id="CHEBI:30616"/>
    </ligand>
</feature>
<dbReference type="FunFam" id="3.40.1160.10:FF:000018">
    <property type="entry name" value="Glutamate 5-kinase"/>
    <property type="match status" value="1"/>
</dbReference>
<keyword evidence="6 8" id="KW-0418">Kinase</keyword>
<gene>
    <name evidence="8" type="primary">proB</name>
    <name evidence="10" type="ORF">CSCA_1175</name>
</gene>
<reference evidence="10 11" key="1">
    <citation type="journal article" date="2015" name="J. Biotechnol.">
        <title>Complete genome sequence of a malodorant-producing acetogen, Clostridium scatologenes ATCC 25775(T).</title>
        <authorList>
            <person name="Zhu Z."/>
            <person name="Guo T."/>
            <person name="Zheng H."/>
            <person name="Song T."/>
            <person name="Ouyang P."/>
            <person name="Xie J."/>
        </authorList>
    </citation>
    <scope>NUCLEOTIDE SEQUENCE [LARGE SCALE GENOMIC DNA]</scope>
    <source>
        <strain evidence="10 11">ATCC 25775</strain>
    </source>
</reference>
<dbReference type="InterPro" id="IPR036393">
    <property type="entry name" value="AceGlu_kinase-like_sf"/>
</dbReference>
<dbReference type="InterPro" id="IPR001048">
    <property type="entry name" value="Asp/Glu/Uridylate_kinase"/>
</dbReference>
<dbReference type="PRINTS" id="PR00474">
    <property type="entry name" value="GLU5KINASE"/>
</dbReference>
<dbReference type="InterPro" id="IPR041739">
    <property type="entry name" value="G5K_ProB"/>
</dbReference>
<feature type="domain" description="PUA" evidence="9">
    <location>
        <begin position="284"/>
        <end position="367"/>
    </location>
</feature>
<evidence type="ECO:0000259" key="9">
    <source>
        <dbReference type="SMART" id="SM00359"/>
    </source>
</evidence>
<dbReference type="InterPro" id="IPR005715">
    <property type="entry name" value="Glu_5kinase/COase_Synthase"/>
</dbReference>
<dbReference type="RefSeq" id="WP_029159779.1">
    <property type="nucleotide sequence ID" value="NZ_CP009933.1"/>
</dbReference>
<dbReference type="SMART" id="SM00359">
    <property type="entry name" value="PUA"/>
    <property type="match status" value="1"/>
</dbReference>
<dbReference type="PANTHER" id="PTHR43654:SF1">
    <property type="entry name" value="ISOPENTENYL PHOSPHATE KINASE"/>
    <property type="match status" value="1"/>
</dbReference>
<keyword evidence="3 8" id="KW-0641">Proline biosynthesis</keyword>
<comment type="function">
    <text evidence="8">Catalyzes the transfer of a phosphate group to glutamate to form L-glutamate 5-phosphate.</text>
</comment>
<feature type="binding site" evidence="8">
    <location>
        <begin position="218"/>
        <end position="224"/>
    </location>
    <ligand>
        <name>ATP</name>
        <dbReference type="ChEBI" id="CHEBI:30616"/>
    </ligand>
</feature>
<dbReference type="Gene3D" id="3.40.1160.10">
    <property type="entry name" value="Acetylglutamate kinase-like"/>
    <property type="match status" value="1"/>
</dbReference>
<protein>
    <recommendedName>
        <fullName evidence="8">Glutamate 5-kinase</fullName>
        <ecNumber evidence="8">2.7.2.11</ecNumber>
    </recommendedName>
    <alternativeName>
        <fullName evidence="8">Gamma-glutamyl kinase</fullName>
        <shortName evidence="8">GK</shortName>
    </alternativeName>
</protein>
<keyword evidence="5 8" id="KW-0547">Nucleotide-binding</keyword>
<dbReference type="GO" id="GO:0005829">
    <property type="term" value="C:cytosol"/>
    <property type="evidence" value="ECO:0007669"/>
    <property type="project" value="TreeGrafter"/>
</dbReference>
<name>A0A0E3M5E0_CLOSL</name>
<evidence type="ECO:0000256" key="5">
    <source>
        <dbReference type="ARBA" id="ARBA00022741"/>
    </source>
</evidence>
<dbReference type="GO" id="GO:0003723">
    <property type="term" value="F:RNA binding"/>
    <property type="evidence" value="ECO:0007669"/>
    <property type="project" value="InterPro"/>
</dbReference>
<feature type="binding site" evidence="8">
    <location>
        <position position="156"/>
    </location>
    <ligand>
        <name>substrate</name>
    </ligand>
</feature>
<dbReference type="PIRSF" id="PIRSF000729">
    <property type="entry name" value="GK"/>
    <property type="match status" value="1"/>
</dbReference>
<sequence>MELRKKYLKNVKKIVVKVGSSTLTHKSGLLNLNQIEKIVRQIADLHNEGKEVVLVTSGAIAAGIGKLGFKNRPKTIPEKQAAAAVGQGILMHMYEKIFSEYGKVAAQILITKDDISHRTRFLNARNTFFALAEMGAIPIVNENDAIIVDEIKFGDNDTLSATVASFVEADLLILLSDIEGLYDCNPRVNPNAKLIHEVKEITEEIENCAGGAGSSLGTGGMATKISAGRISTAAGVSMVIANGEHENVIRDIVNLKEVGTLFAPNEHPLPLRKHWITFSTDIKGKLVVDNGAFEAVFYNHKSLLPKGLVNVEGFFEQGQIVSIENLKGIEIGRGITNYSSSEIEQIKGLNSDEIEDKLGYKNYDEIIHCNNMVIS</sequence>
<dbReference type="CDD" id="cd04242">
    <property type="entry name" value="AAK_G5K_ProB"/>
    <property type="match status" value="1"/>
</dbReference>
<dbReference type="HAMAP" id="MF_00456">
    <property type="entry name" value="ProB"/>
    <property type="match status" value="1"/>
</dbReference>
<comment type="catalytic activity">
    <reaction evidence="8">
        <text>L-glutamate + ATP = L-glutamyl 5-phosphate + ADP</text>
        <dbReference type="Rhea" id="RHEA:14877"/>
        <dbReference type="ChEBI" id="CHEBI:29985"/>
        <dbReference type="ChEBI" id="CHEBI:30616"/>
        <dbReference type="ChEBI" id="CHEBI:58274"/>
        <dbReference type="ChEBI" id="CHEBI:456216"/>
        <dbReference type="EC" id="2.7.2.11"/>
    </reaction>
</comment>
<comment type="subcellular location">
    <subcellularLocation>
        <location evidence="8">Cytoplasm</location>
    </subcellularLocation>
</comment>
<dbReference type="STRING" id="1548.CSCA_1175"/>
<dbReference type="CDD" id="cd21157">
    <property type="entry name" value="PUA_G5K"/>
    <property type="match status" value="1"/>
</dbReference>
<keyword evidence="2 8" id="KW-0028">Amino-acid biosynthesis</keyword>
<keyword evidence="4 8" id="KW-0808">Transferase</keyword>
<evidence type="ECO:0000256" key="7">
    <source>
        <dbReference type="ARBA" id="ARBA00022840"/>
    </source>
</evidence>
<dbReference type="PROSITE" id="PS50890">
    <property type="entry name" value="PUA"/>
    <property type="match status" value="1"/>
</dbReference>
<feature type="binding site" evidence="8">
    <location>
        <begin position="176"/>
        <end position="177"/>
    </location>
    <ligand>
        <name>ATP</name>
        <dbReference type="ChEBI" id="CHEBI:30616"/>
    </ligand>
</feature>
<keyword evidence="11" id="KW-1185">Reference proteome</keyword>
<dbReference type="InterPro" id="IPR011529">
    <property type="entry name" value="Glu_5kinase"/>
</dbReference>
<evidence type="ECO:0000256" key="3">
    <source>
        <dbReference type="ARBA" id="ARBA00022650"/>
    </source>
</evidence>
<dbReference type="Proteomes" id="UP000033115">
    <property type="component" value="Chromosome"/>
</dbReference>
<feature type="binding site" evidence="8">
    <location>
        <position position="57"/>
    </location>
    <ligand>
        <name>substrate</name>
    </ligand>
</feature>
<evidence type="ECO:0000313" key="10">
    <source>
        <dbReference type="EMBL" id="AKA68300.1"/>
    </source>
</evidence>
<dbReference type="GO" id="GO:0005524">
    <property type="term" value="F:ATP binding"/>
    <property type="evidence" value="ECO:0007669"/>
    <property type="project" value="UniProtKB-KW"/>
</dbReference>
<evidence type="ECO:0000256" key="8">
    <source>
        <dbReference type="HAMAP-Rule" id="MF_00456"/>
    </source>
</evidence>
<dbReference type="InterPro" id="IPR015947">
    <property type="entry name" value="PUA-like_sf"/>
</dbReference>
<evidence type="ECO:0000256" key="4">
    <source>
        <dbReference type="ARBA" id="ARBA00022679"/>
    </source>
</evidence>
<keyword evidence="1 8" id="KW-0963">Cytoplasm</keyword>
<dbReference type="InterPro" id="IPR001057">
    <property type="entry name" value="Glu/AcGlu_kinase"/>
</dbReference>
<dbReference type="KEGG" id="csq:CSCA_1175"/>
<accession>A0A0E3M5E0</accession>
<dbReference type="Pfam" id="PF00696">
    <property type="entry name" value="AA_kinase"/>
    <property type="match status" value="1"/>
</dbReference>
<dbReference type="InterPro" id="IPR036974">
    <property type="entry name" value="PUA_sf"/>
</dbReference>
<dbReference type="FunFam" id="2.30.130.10:FF:000007">
    <property type="entry name" value="Glutamate 5-kinase"/>
    <property type="match status" value="1"/>
</dbReference>
<dbReference type="EC" id="2.7.2.11" evidence="8"/>
<evidence type="ECO:0000256" key="2">
    <source>
        <dbReference type="ARBA" id="ARBA00022605"/>
    </source>
</evidence>
<evidence type="ECO:0000313" key="11">
    <source>
        <dbReference type="Proteomes" id="UP000033115"/>
    </source>
</evidence>
<dbReference type="Pfam" id="PF01472">
    <property type="entry name" value="PUA"/>
    <property type="match status" value="1"/>
</dbReference>
<dbReference type="SUPFAM" id="SSF53633">
    <property type="entry name" value="Carbamate kinase-like"/>
    <property type="match status" value="1"/>
</dbReference>
<feature type="binding site" evidence="8">
    <location>
        <position position="144"/>
    </location>
    <ligand>
        <name>substrate</name>
    </ligand>
</feature>